<evidence type="ECO:0000256" key="1">
    <source>
        <dbReference type="SAM" id="MobiDB-lite"/>
    </source>
</evidence>
<dbReference type="Gene3D" id="3.40.710.10">
    <property type="entry name" value="DD-peptidase/beta-lactamase superfamily"/>
    <property type="match status" value="1"/>
</dbReference>
<feature type="domain" description="Peptidase S12 Pab87-related C-terminal" evidence="4">
    <location>
        <begin position="412"/>
        <end position="509"/>
    </location>
</feature>
<dbReference type="PANTHER" id="PTHR46825:SF15">
    <property type="entry name" value="BETA-LACTAMASE-RELATED DOMAIN-CONTAINING PROTEIN"/>
    <property type="match status" value="1"/>
</dbReference>
<evidence type="ECO:0000259" key="3">
    <source>
        <dbReference type="Pfam" id="PF00144"/>
    </source>
</evidence>
<evidence type="ECO:0000256" key="2">
    <source>
        <dbReference type="SAM" id="SignalP"/>
    </source>
</evidence>
<dbReference type="PANTHER" id="PTHR46825">
    <property type="entry name" value="D-ALANYL-D-ALANINE-CARBOXYPEPTIDASE/ENDOPEPTIDASE AMPH"/>
    <property type="match status" value="1"/>
</dbReference>
<dbReference type="Gene3D" id="2.40.128.600">
    <property type="match status" value="1"/>
</dbReference>
<dbReference type="EMBL" id="BMGD01000004">
    <property type="protein sequence ID" value="GGB69951.1"/>
    <property type="molecule type" value="Genomic_DNA"/>
</dbReference>
<dbReference type="Proteomes" id="UP000614261">
    <property type="component" value="Unassembled WGS sequence"/>
</dbReference>
<dbReference type="InterPro" id="IPR012338">
    <property type="entry name" value="Beta-lactam/transpept-like"/>
</dbReference>
<proteinExistence type="predicted"/>
<keyword evidence="5" id="KW-0378">Hydrolase</keyword>
<keyword evidence="2" id="KW-0732">Signal</keyword>
<dbReference type="InterPro" id="IPR001466">
    <property type="entry name" value="Beta-lactam-related"/>
</dbReference>
<evidence type="ECO:0000313" key="5">
    <source>
        <dbReference type="EMBL" id="GGB69951.1"/>
    </source>
</evidence>
<organism evidence="5 6">
    <name type="scientific">Blastomonas aquatica</name>
    <dbReference type="NCBI Taxonomy" id="1510276"/>
    <lineage>
        <taxon>Bacteria</taxon>
        <taxon>Pseudomonadati</taxon>
        <taxon>Pseudomonadota</taxon>
        <taxon>Alphaproteobacteria</taxon>
        <taxon>Sphingomonadales</taxon>
        <taxon>Sphingomonadaceae</taxon>
        <taxon>Blastomonas</taxon>
    </lineage>
</organism>
<dbReference type="GO" id="GO:0016787">
    <property type="term" value="F:hydrolase activity"/>
    <property type="evidence" value="ECO:0007669"/>
    <property type="project" value="UniProtKB-KW"/>
</dbReference>
<dbReference type="Pfam" id="PF11954">
    <property type="entry name" value="DUF3471"/>
    <property type="match status" value="1"/>
</dbReference>
<evidence type="ECO:0000313" key="6">
    <source>
        <dbReference type="Proteomes" id="UP000614261"/>
    </source>
</evidence>
<feature type="domain" description="Beta-lactamase-related" evidence="3">
    <location>
        <begin position="44"/>
        <end position="361"/>
    </location>
</feature>
<reference evidence="6" key="1">
    <citation type="journal article" date="2019" name="Int. J. Syst. Evol. Microbiol.">
        <title>The Global Catalogue of Microorganisms (GCM) 10K type strain sequencing project: providing services to taxonomists for standard genome sequencing and annotation.</title>
        <authorList>
            <consortium name="The Broad Institute Genomics Platform"/>
            <consortium name="The Broad Institute Genome Sequencing Center for Infectious Disease"/>
            <person name="Wu L."/>
            <person name="Ma J."/>
        </authorList>
    </citation>
    <scope>NUCLEOTIDE SEQUENCE [LARGE SCALE GENOMIC DNA]</scope>
    <source>
        <strain evidence="6">CGMCC 1.12851</strain>
    </source>
</reference>
<feature type="signal peptide" evidence="2">
    <location>
        <begin position="1"/>
        <end position="23"/>
    </location>
</feature>
<dbReference type="SUPFAM" id="SSF56601">
    <property type="entry name" value="beta-lactamase/transpeptidase-like"/>
    <property type="match status" value="1"/>
</dbReference>
<keyword evidence="6" id="KW-1185">Reference proteome</keyword>
<comment type="caution">
    <text evidence="5">The sequence shown here is derived from an EMBL/GenBank/DDBJ whole genome shotgun (WGS) entry which is preliminary data.</text>
</comment>
<accession>A0ABQ1JJK2</accession>
<feature type="region of interest" description="Disordered" evidence="1">
    <location>
        <begin position="216"/>
        <end position="244"/>
    </location>
</feature>
<dbReference type="Pfam" id="PF00144">
    <property type="entry name" value="Beta-lactamase"/>
    <property type="match status" value="1"/>
</dbReference>
<sequence length="516" mass="56001">MTRFVVSALVAIVGAISSQPLLAQIGDEQLQRESDDAFNRLEPVGMAVAVVRSGLPVWIRGYGHLAAGTSQAVDGDTVFPIHSMTKSFTAAALALLVDEGKVAWSDPVRKHIPEFAMSDPYVTEHLTVRDLLVHNSGLALGAGDLLHWPDQVASADEFIAALRYLPLDQGFREGFAYDNILYTVAGEVVARASGTPWSVFVQSRLFDPLGMTSCSTSSATAKRTPNAVQHSREPGGAPVSRSDITLREDPAGSISCSVRDVAKWTQFQLGDGKLPDGTVFMSADRLREMHKPVVALGPPNFMRKLAGAHFNDVALGWFTSDFAGTLAIEHGGLGPGGMTNMILLPQKEAAVIVLVNDLIPAHFLSHRIADLIARGDNASDWIGFVVESAKKRAVRSAEEKSEASQIRANAVLPSRKLEQYAGTYRDPWYGDIVVRSEGNGLTLHFTRSKLLKGPLVPWDGNTFLARWPDRSLDADALVTFVSDDSGQITAMKLVAASERTDFSYDYHHLSPKRVEK</sequence>
<dbReference type="InterPro" id="IPR050491">
    <property type="entry name" value="AmpC-like"/>
</dbReference>
<gene>
    <name evidence="5" type="ORF">GCM10010833_26490</name>
</gene>
<protein>
    <submittedName>
        <fullName evidence="5">Serine hydrolase</fullName>
    </submittedName>
</protein>
<evidence type="ECO:0000259" key="4">
    <source>
        <dbReference type="Pfam" id="PF11954"/>
    </source>
</evidence>
<dbReference type="RefSeq" id="WP_188514897.1">
    <property type="nucleotide sequence ID" value="NZ_BMGD01000004.1"/>
</dbReference>
<feature type="chain" id="PRO_5046930547" evidence="2">
    <location>
        <begin position="24"/>
        <end position="516"/>
    </location>
</feature>
<feature type="compositionally biased region" description="Polar residues" evidence="1">
    <location>
        <begin position="216"/>
        <end position="229"/>
    </location>
</feature>
<name>A0ABQ1JJK2_9SPHN</name>
<dbReference type="InterPro" id="IPR021860">
    <property type="entry name" value="Peptidase_S12_Pab87-rel_C"/>
</dbReference>